<dbReference type="EMBL" id="GGEC01069691">
    <property type="protein sequence ID" value="MBX50175.1"/>
    <property type="molecule type" value="Transcribed_RNA"/>
</dbReference>
<dbReference type="AlphaFoldDB" id="A0A2P2P5Y6"/>
<name>A0A2P2P5Y6_RHIMU</name>
<sequence length="34" mass="4005">MIAMPRTSHESGESLWIVYQMEQKSKWHQNNGLS</sequence>
<organism evidence="1">
    <name type="scientific">Rhizophora mucronata</name>
    <name type="common">Asiatic mangrove</name>
    <dbReference type="NCBI Taxonomy" id="61149"/>
    <lineage>
        <taxon>Eukaryota</taxon>
        <taxon>Viridiplantae</taxon>
        <taxon>Streptophyta</taxon>
        <taxon>Embryophyta</taxon>
        <taxon>Tracheophyta</taxon>
        <taxon>Spermatophyta</taxon>
        <taxon>Magnoliopsida</taxon>
        <taxon>eudicotyledons</taxon>
        <taxon>Gunneridae</taxon>
        <taxon>Pentapetalae</taxon>
        <taxon>rosids</taxon>
        <taxon>fabids</taxon>
        <taxon>Malpighiales</taxon>
        <taxon>Rhizophoraceae</taxon>
        <taxon>Rhizophora</taxon>
    </lineage>
</organism>
<proteinExistence type="predicted"/>
<accession>A0A2P2P5Y6</accession>
<protein>
    <submittedName>
        <fullName evidence="1">Uncharacterized protein</fullName>
    </submittedName>
</protein>
<reference evidence="1" key="1">
    <citation type="submission" date="2018-02" db="EMBL/GenBank/DDBJ databases">
        <title>Rhizophora mucronata_Transcriptome.</title>
        <authorList>
            <person name="Meera S.P."/>
            <person name="Sreeshan A."/>
            <person name="Augustine A."/>
        </authorList>
    </citation>
    <scope>NUCLEOTIDE SEQUENCE</scope>
    <source>
        <tissue evidence="1">Leaf</tissue>
    </source>
</reference>
<evidence type="ECO:0000313" key="1">
    <source>
        <dbReference type="EMBL" id="MBX50175.1"/>
    </source>
</evidence>